<feature type="region of interest" description="Disordered" evidence="1">
    <location>
        <begin position="1"/>
        <end position="31"/>
    </location>
</feature>
<evidence type="ECO:0000313" key="3">
    <source>
        <dbReference type="Proteomes" id="UP000886520"/>
    </source>
</evidence>
<gene>
    <name evidence="2" type="ORF">GOP47_0005871</name>
</gene>
<evidence type="ECO:0000313" key="2">
    <source>
        <dbReference type="EMBL" id="KAI5078200.1"/>
    </source>
</evidence>
<organism evidence="2 3">
    <name type="scientific">Adiantum capillus-veneris</name>
    <name type="common">Maidenhair fern</name>
    <dbReference type="NCBI Taxonomy" id="13818"/>
    <lineage>
        <taxon>Eukaryota</taxon>
        <taxon>Viridiplantae</taxon>
        <taxon>Streptophyta</taxon>
        <taxon>Embryophyta</taxon>
        <taxon>Tracheophyta</taxon>
        <taxon>Polypodiopsida</taxon>
        <taxon>Polypodiidae</taxon>
        <taxon>Polypodiales</taxon>
        <taxon>Pteridineae</taxon>
        <taxon>Pteridaceae</taxon>
        <taxon>Vittarioideae</taxon>
        <taxon>Adiantum</taxon>
    </lineage>
</organism>
<name>A0A9D4V2D9_ADICA</name>
<evidence type="ECO:0000256" key="1">
    <source>
        <dbReference type="SAM" id="MobiDB-lite"/>
    </source>
</evidence>
<feature type="compositionally biased region" description="Polar residues" evidence="1">
    <location>
        <begin position="61"/>
        <end position="83"/>
    </location>
</feature>
<comment type="caution">
    <text evidence="2">The sequence shown here is derived from an EMBL/GenBank/DDBJ whole genome shotgun (WGS) entry which is preliminary data.</text>
</comment>
<feature type="compositionally biased region" description="Polar residues" evidence="1">
    <location>
        <begin position="15"/>
        <end position="31"/>
    </location>
</feature>
<dbReference type="EMBL" id="JABFUD020000006">
    <property type="protein sequence ID" value="KAI5078200.1"/>
    <property type="molecule type" value="Genomic_DNA"/>
</dbReference>
<reference evidence="2" key="1">
    <citation type="submission" date="2021-01" db="EMBL/GenBank/DDBJ databases">
        <title>Adiantum capillus-veneris genome.</title>
        <authorList>
            <person name="Fang Y."/>
            <person name="Liao Q."/>
        </authorList>
    </citation>
    <scope>NUCLEOTIDE SEQUENCE</scope>
    <source>
        <strain evidence="2">H3</strain>
        <tissue evidence="2">Leaf</tissue>
    </source>
</reference>
<dbReference type="Proteomes" id="UP000886520">
    <property type="component" value="Chromosome 6"/>
</dbReference>
<dbReference type="AlphaFoldDB" id="A0A9D4V2D9"/>
<feature type="region of interest" description="Disordered" evidence="1">
    <location>
        <begin position="57"/>
        <end position="83"/>
    </location>
</feature>
<keyword evidence="3" id="KW-1185">Reference proteome</keyword>
<protein>
    <submittedName>
        <fullName evidence="2">Uncharacterized protein</fullName>
    </submittedName>
</protein>
<proteinExistence type="predicted"/>
<accession>A0A9D4V2D9</accession>
<sequence length="83" mass="8460">MTTLTSTGGAYEPPLTSNNPTSSGGDSSNAQWVRDIASSRSRADFAVAIVFAEQVAGSRGGQTSQNSSQLLVCLQSRSHAAGG</sequence>